<feature type="compositionally biased region" description="Basic residues" evidence="5">
    <location>
        <begin position="418"/>
        <end position="429"/>
    </location>
</feature>
<feature type="domain" description="Peptidase A1" evidence="7">
    <location>
        <begin position="44"/>
        <end position="390"/>
    </location>
</feature>
<dbReference type="Proteomes" id="UP001322277">
    <property type="component" value="Chromosome 2"/>
</dbReference>
<reference evidence="9" key="1">
    <citation type="journal article" date="2023" name="bioRxiv">
        <title>Complete genome of the Medicago anthracnose fungus, Colletotrichum destructivum, reveals a mini-chromosome-like region within a core chromosome.</title>
        <authorList>
            <person name="Lapalu N."/>
            <person name="Simon A."/>
            <person name="Lu A."/>
            <person name="Plaumann P.-L."/>
            <person name="Amselem J."/>
            <person name="Pigne S."/>
            <person name="Auger A."/>
            <person name="Koch C."/>
            <person name="Dallery J.-F."/>
            <person name="O'Connell R.J."/>
        </authorList>
    </citation>
    <scope>NUCLEOTIDE SEQUENCE [LARGE SCALE GENOMIC DNA]</scope>
    <source>
        <strain evidence="9">CBS 520.97</strain>
    </source>
</reference>
<evidence type="ECO:0000256" key="3">
    <source>
        <dbReference type="PIRSR" id="PIRSR601461-1"/>
    </source>
</evidence>
<dbReference type="RefSeq" id="XP_062774761.1">
    <property type="nucleotide sequence ID" value="XM_062918710.1"/>
</dbReference>
<dbReference type="AlphaFoldDB" id="A0AAX4I333"/>
<gene>
    <name evidence="8" type="ORF">CDEST_02551</name>
</gene>
<evidence type="ECO:0000256" key="1">
    <source>
        <dbReference type="ARBA" id="ARBA00007447"/>
    </source>
</evidence>
<feature type="active site" evidence="3">
    <location>
        <position position="275"/>
    </location>
</feature>
<comment type="similarity">
    <text evidence="1 4">Belongs to the peptidase A1 family.</text>
</comment>
<dbReference type="InterPro" id="IPR021109">
    <property type="entry name" value="Peptidase_aspartic_dom_sf"/>
</dbReference>
<dbReference type="GO" id="GO:0006508">
    <property type="term" value="P:proteolysis"/>
    <property type="evidence" value="ECO:0007669"/>
    <property type="project" value="UniProtKB-KW"/>
</dbReference>
<dbReference type="PANTHER" id="PTHR47966:SF65">
    <property type="entry name" value="ASPARTIC-TYPE ENDOPEPTIDASE"/>
    <property type="match status" value="1"/>
</dbReference>
<evidence type="ECO:0000256" key="4">
    <source>
        <dbReference type="RuleBase" id="RU000454"/>
    </source>
</evidence>
<keyword evidence="6" id="KW-0732">Signal</keyword>
<dbReference type="GeneID" id="87939054"/>
<evidence type="ECO:0000256" key="5">
    <source>
        <dbReference type="SAM" id="MobiDB-lite"/>
    </source>
</evidence>
<name>A0AAX4I333_9PEZI</name>
<organism evidence="8 9">
    <name type="scientific">Colletotrichum destructivum</name>
    <dbReference type="NCBI Taxonomy" id="34406"/>
    <lineage>
        <taxon>Eukaryota</taxon>
        <taxon>Fungi</taxon>
        <taxon>Dikarya</taxon>
        <taxon>Ascomycota</taxon>
        <taxon>Pezizomycotina</taxon>
        <taxon>Sordariomycetes</taxon>
        <taxon>Hypocreomycetidae</taxon>
        <taxon>Glomerellales</taxon>
        <taxon>Glomerellaceae</taxon>
        <taxon>Colletotrichum</taxon>
        <taxon>Colletotrichum destructivum species complex</taxon>
    </lineage>
</organism>
<evidence type="ECO:0000259" key="7">
    <source>
        <dbReference type="PROSITE" id="PS51767"/>
    </source>
</evidence>
<keyword evidence="9" id="KW-1185">Reference proteome</keyword>
<evidence type="ECO:0000256" key="6">
    <source>
        <dbReference type="SAM" id="SignalP"/>
    </source>
</evidence>
<dbReference type="GO" id="GO:0004190">
    <property type="term" value="F:aspartic-type endopeptidase activity"/>
    <property type="evidence" value="ECO:0007669"/>
    <property type="project" value="UniProtKB-KW"/>
</dbReference>
<dbReference type="PRINTS" id="PR00792">
    <property type="entry name" value="PEPSIN"/>
</dbReference>
<evidence type="ECO:0000313" key="9">
    <source>
        <dbReference type="Proteomes" id="UP001322277"/>
    </source>
</evidence>
<dbReference type="InterPro" id="IPR033121">
    <property type="entry name" value="PEPTIDASE_A1"/>
</dbReference>
<dbReference type="InterPro" id="IPR001461">
    <property type="entry name" value="Aspartic_peptidase_A1"/>
</dbReference>
<evidence type="ECO:0000256" key="2">
    <source>
        <dbReference type="ARBA" id="ARBA00022750"/>
    </source>
</evidence>
<keyword evidence="4" id="KW-0378">Hydrolase</keyword>
<dbReference type="SUPFAM" id="SSF50630">
    <property type="entry name" value="Acid proteases"/>
    <property type="match status" value="1"/>
</dbReference>
<dbReference type="Gene3D" id="2.40.70.10">
    <property type="entry name" value="Acid Proteases"/>
    <property type="match status" value="2"/>
</dbReference>
<keyword evidence="4" id="KW-0645">Protease</keyword>
<dbReference type="EMBL" id="CP137306">
    <property type="protein sequence ID" value="WQF77537.1"/>
    <property type="molecule type" value="Genomic_DNA"/>
</dbReference>
<feature type="signal peptide" evidence="6">
    <location>
        <begin position="1"/>
        <end position="24"/>
    </location>
</feature>
<dbReference type="PROSITE" id="PS00141">
    <property type="entry name" value="ASP_PROTEASE"/>
    <property type="match status" value="1"/>
</dbReference>
<proteinExistence type="inferred from homology"/>
<sequence length="429" mass="45607">MQRLTSVAMRLVAIQACIVSLTHCLKTLEVPFIRMPSPEGNFVASVQLSVGSPPQQVTAILDTGSSDLWVPQLNSRLCKDRLARCTVNNNDNNAAVTGAFDTAKSTTFNAKNQPPFEATYVNGVEIQGTFMSESVTLGGTAVLNNTMGLGQTGKLPSPLISILGVGASSSEASVLAKNAEPYPNFPENLKAQGLTQSLVYGIYFNDFRAPTGSVVFGGVDTAKFTGEMQMVPLIGREFANTDDFIVPWTSLSFSADDTARPTVIGSKNLPPALIDTGNPSLSFPPQILDQIGPAIKVQTLRDGTKALRCDSGASGAKFGFEFRTARVELPLSMIFIPLATDGVPTTDKDGNALCTLPLEPLEGQVASFGAPLLSAVYTVFNLEHKRLGMAQAKVNESATSIQEVGPDGKIPPAAVAPKPRRRSVRFRDV</sequence>
<dbReference type="Pfam" id="PF00026">
    <property type="entry name" value="Asp"/>
    <property type="match status" value="1"/>
</dbReference>
<dbReference type="KEGG" id="cdet:87939054"/>
<evidence type="ECO:0000313" key="8">
    <source>
        <dbReference type="EMBL" id="WQF77537.1"/>
    </source>
</evidence>
<feature type="region of interest" description="Disordered" evidence="5">
    <location>
        <begin position="400"/>
        <end position="429"/>
    </location>
</feature>
<feature type="chain" id="PRO_5043421798" evidence="6">
    <location>
        <begin position="25"/>
        <end position="429"/>
    </location>
</feature>
<keyword evidence="2 4" id="KW-0064">Aspartyl protease</keyword>
<protein>
    <submittedName>
        <fullName evidence="8">Aspartic peptidase A1 family, aspartic peptidase, active</fullName>
    </submittedName>
</protein>
<feature type="active site" evidence="3">
    <location>
        <position position="62"/>
    </location>
</feature>
<dbReference type="PANTHER" id="PTHR47966">
    <property type="entry name" value="BETA-SITE APP-CLEAVING ENZYME, ISOFORM A-RELATED"/>
    <property type="match status" value="1"/>
</dbReference>
<dbReference type="InterPro" id="IPR001969">
    <property type="entry name" value="Aspartic_peptidase_AS"/>
</dbReference>
<accession>A0AAX4I333</accession>
<dbReference type="PROSITE" id="PS51767">
    <property type="entry name" value="PEPTIDASE_A1"/>
    <property type="match status" value="1"/>
</dbReference>